<dbReference type="AlphaFoldDB" id="A0A7M2WXB4"/>
<sequence>MPRFSRTPENWFLADNATVCGDVTLGELCSVWFTAVVRGDVAPIVLGRRVNVQDGAVIHCDSGLPNIIGNDVTIGHRAVVHGGSVGDGTLIGMGSVVLSRSQIGRECLIAAGAVVPPGMQVPDRMLVAGVPGKVLREVTEKDLEYMRWLTTHYVGLAERYTIEDDVRPRNP</sequence>
<organism evidence="1 2">
    <name type="scientific">Humisphaera borealis</name>
    <dbReference type="NCBI Taxonomy" id="2807512"/>
    <lineage>
        <taxon>Bacteria</taxon>
        <taxon>Pseudomonadati</taxon>
        <taxon>Planctomycetota</taxon>
        <taxon>Phycisphaerae</taxon>
        <taxon>Tepidisphaerales</taxon>
        <taxon>Tepidisphaeraceae</taxon>
        <taxon>Humisphaera</taxon>
    </lineage>
</organism>
<dbReference type="InterPro" id="IPR047324">
    <property type="entry name" value="LbH_gamma_CA-like"/>
</dbReference>
<dbReference type="EMBL" id="CP063458">
    <property type="protein sequence ID" value="QOV90167.1"/>
    <property type="molecule type" value="Genomic_DNA"/>
</dbReference>
<dbReference type="PANTHER" id="PTHR13061:SF29">
    <property type="entry name" value="GAMMA CARBONIC ANHYDRASE-LIKE 1, MITOCHONDRIAL-RELATED"/>
    <property type="match status" value="1"/>
</dbReference>
<name>A0A7M2WXB4_9BACT</name>
<dbReference type="SUPFAM" id="SSF51161">
    <property type="entry name" value="Trimeric LpxA-like enzymes"/>
    <property type="match status" value="1"/>
</dbReference>
<dbReference type="CDD" id="cd04645">
    <property type="entry name" value="LbH_gamma_CA_like"/>
    <property type="match status" value="1"/>
</dbReference>
<proteinExistence type="predicted"/>
<keyword evidence="2" id="KW-1185">Reference proteome</keyword>
<gene>
    <name evidence="1" type="ORF">IPV69_01975</name>
</gene>
<dbReference type="InterPro" id="IPR001451">
    <property type="entry name" value="Hexapep"/>
</dbReference>
<dbReference type="PANTHER" id="PTHR13061">
    <property type="entry name" value="DYNACTIN SUBUNIT P25"/>
    <property type="match status" value="1"/>
</dbReference>
<dbReference type="KEGG" id="hbs:IPV69_01975"/>
<accession>A0A7M2WXB4</accession>
<dbReference type="InterPro" id="IPR050484">
    <property type="entry name" value="Transf_Hexapept/Carb_Anhydrase"/>
</dbReference>
<evidence type="ECO:0000313" key="2">
    <source>
        <dbReference type="Proteomes" id="UP000593765"/>
    </source>
</evidence>
<protein>
    <submittedName>
        <fullName evidence="1">Gamma carbonic anhydrase family protein</fullName>
    </submittedName>
</protein>
<dbReference type="Gene3D" id="2.160.10.10">
    <property type="entry name" value="Hexapeptide repeat proteins"/>
    <property type="match status" value="1"/>
</dbReference>
<dbReference type="InterPro" id="IPR011004">
    <property type="entry name" value="Trimer_LpxA-like_sf"/>
</dbReference>
<reference evidence="1 2" key="1">
    <citation type="submission" date="2020-10" db="EMBL/GenBank/DDBJ databases">
        <title>Wide distribution of Phycisphaera-like planctomycetes from WD2101 soil group in peatlands and genome analysis of the first cultivated representative.</title>
        <authorList>
            <person name="Dedysh S.N."/>
            <person name="Beletsky A.V."/>
            <person name="Ivanova A."/>
            <person name="Kulichevskaya I.S."/>
            <person name="Suzina N.E."/>
            <person name="Philippov D.A."/>
            <person name="Rakitin A.L."/>
            <person name="Mardanov A.V."/>
            <person name="Ravin N.V."/>
        </authorList>
    </citation>
    <scope>NUCLEOTIDE SEQUENCE [LARGE SCALE GENOMIC DNA]</scope>
    <source>
        <strain evidence="1 2">M1803</strain>
    </source>
</reference>
<dbReference type="RefSeq" id="WP_206293239.1">
    <property type="nucleotide sequence ID" value="NZ_CP063458.1"/>
</dbReference>
<dbReference type="Pfam" id="PF00132">
    <property type="entry name" value="Hexapep"/>
    <property type="match status" value="1"/>
</dbReference>
<evidence type="ECO:0000313" key="1">
    <source>
        <dbReference type="EMBL" id="QOV90167.1"/>
    </source>
</evidence>
<dbReference type="Proteomes" id="UP000593765">
    <property type="component" value="Chromosome"/>
</dbReference>